<evidence type="ECO:0000256" key="2">
    <source>
        <dbReference type="SAM" id="SignalP"/>
    </source>
</evidence>
<reference evidence="3" key="1">
    <citation type="submission" date="2023-10" db="EMBL/GenBank/DDBJ databases">
        <title>Genome assembly of Pristionchus species.</title>
        <authorList>
            <person name="Yoshida K."/>
            <person name="Sommer R.J."/>
        </authorList>
    </citation>
    <scope>NUCLEOTIDE SEQUENCE</scope>
    <source>
        <strain evidence="3">RS0144</strain>
    </source>
</reference>
<organism evidence="3 4">
    <name type="scientific">Pristionchus entomophagus</name>
    <dbReference type="NCBI Taxonomy" id="358040"/>
    <lineage>
        <taxon>Eukaryota</taxon>
        <taxon>Metazoa</taxon>
        <taxon>Ecdysozoa</taxon>
        <taxon>Nematoda</taxon>
        <taxon>Chromadorea</taxon>
        <taxon>Rhabditida</taxon>
        <taxon>Rhabditina</taxon>
        <taxon>Diplogasteromorpha</taxon>
        <taxon>Diplogasteroidea</taxon>
        <taxon>Neodiplogasteridae</taxon>
        <taxon>Pristionchus</taxon>
    </lineage>
</organism>
<dbReference type="Proteomes" id="UP001432027">
    <property type="component" value="Unassembled WGS sequence"/>
</dbReference>
<feature type="compositionally biased region" description="Low complexity" evidence="1">
    <location>
        <begin position="101"/>
        <end position="115"/>
    </location>
</feature>
<feature type="signal peptide" evidence="2">
    <location>
        <begin position="1"/>
        <end position="24"/>
    </location>
</feature>
<feature type="region of interest" description="Disordered" evidence="1">
    <location>
        <begin position="59"/>
        <end position="86"/>
    </location>
</feature>
<gene>
    <name evidence="3" type="ORF">PENTCL1PPCAC_2296</name>
</gene>
<feature type="chain" id="PRO_5043652465" evidence="2">
    <location>
        <begin position="25"/>
        <end position="154"/>
    </location>
</feature>
<evidence type="ECO:0000313" key="4">
    <source>
        <dbReference type="Proteomes" id="UP001432027"/>
    </source>
</evidence>
<keyword evidence="4" id="KW-1185">Reference proteome</keyword>
<proteinExistence type="predicted"/>
<protein>
    <submittedName>
        <fullName evidence="3">Uncharacterized protein</fullName>
    </submittedName>
</protein>
<evidence type="ECO:0000313" key="3">
    <source>
        <dbReference type="EMBL" id="GMS80121.1"/>
    </source>
</evidence>
<comment type="caution">
    <text evidence="3">The sequence shown here is derived from an EMBL/GenBank/DDBJ whole genome shotgun (WGS) entry which is preliminary data.</text>
</comment>
<accession>A0AAV5SKD6</accession>
<feature type="non-terminal residue" evidence="3">
    <location>
        <position position="1"/>
    </location>
</feature>
<name>A0AAV5SKD6_9BILA</name>
<feature type="region of interest" description="Disordered" evidence="1">
    <location>
        <begin position="98"/>
        <end position="131"/>
    </location>
</feature>
<dbReference type="EMBL" id="BTSX01000001">
    <property type="protein sequence ID" value="GMS80121.1"/>
    <property type="molecule type" value="Genomic_DNA"/>
</dbReference>
<dbReference type="AlphaFoldDB" id="A0AAV5SKD6"/>
<sequence length="154" mass="16596">GNSMMRGSLLHLLFIMLFDAPVDILDMRKSSLVSATRQLTRSASRSLIDAMSSMNTALTSSSSHLAVGGDSSTPKEVSPSRPAPFRRFYSSPQLIAKKQLSPQSSCPRPQSSSPPMVDSIPKSSPLPRNSVPLAIAQRMRLLSSLSLSLTNLEP</sequence>
<keyword evidence="2" id="KW-0732">Signal</keyword>
<evidence type="ECO:0000256" key="1">
    <source>
        <dbReference type="SAM" id="MobiDB-lite"/>
    </source>
</evidence>